<feature type="transmembrane region" description="Helical" evidence="2">
    <location>
        <begin position="299"/>
        <end position="317"/>
    </location>
</feature>
<sequence>MHDHSHPEPEFTHSSTCEPESLSHASGMFSDSLQFTVTGKTFTNITNITNHNYAVALGLPSDFRMIPLVDIDLWHEIRLTNSTVGVDHRRKQARVRRLYSTKVEGRKSTLTVAIYQGDDAEQLVGSSWASTVYDGLRQFHQAKGFDPYNQDVARHLGHQLYQLSSQTGTPLAYAYTEDYKSEYPPTLAGNDSDLNVDTESLHIQETVQDLAGANYGSEHADISECMGHDVDEVESSHNEETVQDSAGENCGSEHADIFDVFDCEGYNASKSTSGAPQAYEISTLQDDIPEPALSWSLKYLMVIQLAFILFLALSWAYDHISVSFSMVL</sequence>
<dbReference type="OrthoDB" id="3045986at2759"/>
<evidence type="ECO:0000313" key="4">
    <source>
        <dbReference type="Proteomes" id="UP000623467"/>
    </source>
</evidence>
<dbReference type="AlphaFoldDB" id="A0A8H6ZIP3"/>
<accession>A0A8H6ZIP3</accession>
<organism evidence="3 4">
    <name type="scientific">Mycena sanguinolenta</name>
    <dbReference type="NCBI Taxonomy" id="230812"/>
    <lineage>
        <taxon>Eukaryota</taxon>
        <taxon>Fungi</taxon>
        <taxon>Dikarya</taxon>
        <taxon>Basidiomycota</taxon>
        <taxon>Agaricomycotina</taxon>
        <taxon>Agaricomycetes</taxon>
        <taxon>Agaricomycetidae</taxon>
        <taxon>Agaricales</taxon>
        <taxon>Marasmiineae</taxon>
        <taxon>Mycenaceae</taxon>
        <taxon>Mycena</taxon>
    </lineage>
</organism>
<feature type="compositionally biased region" description="Basic and acidic residues" evidence="1">
    <location>
        <begin position="1"/>
        <end position="11"/>
    </location>
</feature>
<keyword evidence="2" id="KW-0472">Membrane</keyword>
<evidence type="ECO:0000256" key="2">
    <source>
        <dbReference type="SAM" id="Phobius"/>
    </source>
</evidence>
<dbReference type="EMBL" id="JACAZH010000001">
    <property type="protein sequence ID" value="KAF7377031.1"/>
    <property type="molecule type" value="Genomic_DNA"/>
</dbReference>
<reference evidence="3" key="1">
    <citation type="submission" date="2020-05" db="EMBL/GenBank/DDBJ databases">
        <title>Mycena genomes resolve the evolution of fungal bioluminescence.</title>
        <authorList>
            <person name="Tsai I.J."/>
        </authorList>
    </citation>
    <scope>NUCLEOTIDE SEQUENCE</scope>
    <source>
        <strain evidence="3">160909Yilan</strain>
    </source>
</reference>
<comment type="caution">
    <text evidence="3">The sequence shown here is derived from an EMBL/GenBank/DDBJ whole genome shotgun (WGS) entry which is preliminary data.</text>
</comment>
<name>A0A8H6ZIP3_9AGAR</name>
<proteinExistence type="predicted"/>
<dbReference type="Proteomes" id="UP000623467">
    <property type="component" value="Unassembled WGS sequence"/>
</dbReference>
<evidence type="ECO:0000313" key="3">
    <source>
        <dbReference type="EMBL" id="KAF7377031.1"/>
    </source>
</evidence>
<gene>
    <name evidence="3" type="ORF">MSAN_00121200</name>
</gene>
<keyword evidence="2" id="KW-1133">Transmembrane helix</keyword>
<keyword evidence="2" id="KW-0812">Transmembrane</keyword>
<feature type="region of interest" description="Disordered" evidence="1">
    <location>
        <begin position="1"/>
        <end position="23"/>
    </location>
</feature>
<protein>
    <submittedName>
        <fullName evidence="3">Uncharacterized protein</fullName>
    </submittedName>
</protein>
<keyword evidence="4" id="KW-1185">Reference proteome</keyword>
<evidence type="ECO:0000256" key="1">
    <source>
        <dbReference type="SAM" id="MobiDB-lite"/>
    </source>
</evidence>